<feature type="compositionally biased region" description="Basic and acidic residues" evidence="1">
    <location>
        <begin position="69"/>
        <end position="82"/>
    </location>
</feature>
<evidence type="ECO:0000313" key="4">
    <source>
        <dbReference type="Proteomes" id="UP000000841"/>
    </source>
</evidence>
<gene>
    <name evidence="3" type="ordered locus">Svir_12750</name>
</gene>
<accession>C7MPS7</accession>
<evidence type="ECO:0000256" key="2">
    <source>
        <dbReference type="SAM" id="Phobius"/>
    </source>
</evidence>
<dbReference type="Proteomes" id="UP000000841">
    <property type="component" value="Chromosome"/>
</dbReference>
<dbReference type="eggNOG" id="ENOG502ZE9W">
    <property type="taxonomic scope" value="Bacteria"/>
</dbReference>
<dbReference type="RefSeq" id="WP_015785637.1">
    <property type="nucleotide sequence ID" value="NC_013159.1"/>
</dbReference>
<dbReference type="KEGG" id="svi:Svir_12750"/>
<evidence type="ECO:0000313" key="3">
    <source>
        <dbReference type="EMBL" id="ACU96322.1"/>
    </source>
</evidence>
<dbReference type="EMBL" id="CP001683">
    <property type="protein sequence ID" value="ACU96322.1"/>
    <property type="molecule type" value="Genomic_DNA"/>
</dbReference>
<dbReference type="AlphaFoldDB" id="C7MPS7"/>
<organism evidence="3 4">
    <name type="scientific">Saccharomonospora viridis (strain ATCC 15386 / DSM 43017 / JCM 3036 / CCUG 5913 / NBRC 12207 / NCIMB 9602 / P101)</name>
    <name type="common">Thermoactinomyces viridis</name>
    <dbReference type="NCBI Taxonomy" id="471857"/>
    <lineage>
        <taxon>Bacteria</taxon>
        <taxon>Bacillati</taxon>
        <taxon>Actinomycetota</taxon>
        <taxon>Actinomycetes</taxon>
        <taxon>Pseudonocardiales</taxon>
        <taxon>Pseudonocardiaceae</taxon>
        <taxon>Saccharomonospora</taxon>
    </lineage>
</organism>
<dbReference type="HOGENOM" id="CLU_184458_1_0_11"/>
<keyword evidence="4" id="KW-1185">Reference proteome</keyword>
<reference evidence="3 4" key="1">
    <citation type="journal article" date="2009" name="Stand. Genomic Sci.">
        <title>Complete genome sequence of Saccharomonospora viridis type strain (P101).</title>
        <authorList>
            <person name="Pati A."/>
            <person name="Sikorski J."/>
            <person name="Nolan M."/>
            <person name="Lapidus A."/>
            <person name="Copeland A."/>
            <person name="Glavina Del Rio T."/>
            <person name="Lucas S."/>
            <person name="Chen F."/>
            <person name="Tice H."/>
            <person name="Pitluck S."/>
            <person name="Cheng J.F."/>
            <person name="Chertkov O."/>
            <person name="Brettin T."/>
            <person name="Han C."/>
            <person name="Detter J.C."/>
            <person name="Kuske C."/>
            <person name="Bruce D."/>
            <person name="Goodwin L."/>
            <person name="Chain P."/>
            <person name="D'haeseleer P."/>
            <person name="Chen A."/>
            <person name="Palaniappan K."/>
            <person name="Ivanova N."/>
            <person name="Mavromatis K."/>
            <person name="Mikhailova N."/>
            <person name="Rohde M."/>
            <person name="Tindall B.J."/>
            <person name="Goker M."/>
            <person name="Bristow J."/>
            <person name="Eisen J.A."/>
            <person name="Markowitz V."/>
            <person name="Hugenholtz P."/>
            <person name="Kyrpides N.C."/>
            <person name="Klenk H.P."/>
        </authorList>
    </citation>
    <scope>NUCLEOTIDE SEQUENCE [LARGE SCALE GENOMIC DNA]</scope>
    <source>
        <strain evidence="4">ATCC 15386 / DSM 43017 / JCM 3036 / NBRC 12207 / P101</strain>
    </source>
</reference>
<keyword evidence="2" id="KW-0472">Membrane</keyword>
<keyword evidence="2" id="KW-1133">Transmembrane helix</keyword>
<proteinExistence type="predicted"/>
<name>C7MPS7_SACVD</name>
<protein>
    <submittedName>
        <fullName evidence="3">Uncharacterized protein</fullName>
    </submittedName>
</protein>
<dbReference type="STRING" id="471857.Svir_12750"/>
<sequence>MFDGVARWWDGFELWLAQQWFPVQFVLVAAVLLPLCVGMAWVIHRGVEAVADRLGRLCRADAAGNGHGVVDEGHGGRPDAVS</sequence>
<feature type="transmembrane region" description="Helical" evidence="2">
    <location>
        <begin position="20"/>
        <end position="43"/>
    </location>
</feature>
<feature type="region of interest" description="Disordered" evidence="1">
    <location>
        <begin position="63"/>
        <end position="82"/>
    </location>
</feature>
<keyword evidence="2" id="KW-0812">Transmembrane</keyword>
<evidence type="ECO:0000256" key="1">
    <source>
        <dbReference type="SAM" id="MobiDB-lite"/>
    </source>
</evidence>